<dbReference type="InterPro" id="IPR023404">
    <property type="entry name" value="rSAM_horseshoe"/>
</dbReference>
<proteinExistence type="predicted"/>
<evidence type="ECO:0000256" key="7">
    <source>
        <dbReference type="ARBA" id="ARBA00023014"/>
    </source>
</evidence>
<keyword evidence="2" id="KW-0489">Methyltransferase</keyword>
<dbReference type="InterPro" id="IPR006158">
    <property type="entry name" value="Cobalamin-bd"/>
</dbReference>
<evidence type="ECO:0000259" key="8">
    <source>
        <dbReference type="PROSITE" id="PS51332"/>
    </source>
</evidence>
<dbReference type="Pfam" id="PF04055">
    <property type="entry name" value="Radical_SAM"/>
    <property type="match status" value="1"/>
</dbReference>
<dbReference type="CDD" id="cd01335">
    <property type="entry name" value="Radical_SAM"/>
    <property type="match status" value="1"/>
</dbReference>
<dbReference type="Proteomes" id="UP000074294">
    <property type="component" value="Unassembled WGS sequence"/>
</dbReference>
<protein>
    <submittedName>
        <fullName evidence="10">Radical SAM protein</fullName>
    </submittedName>
</protein>
<dbReference type="InterPro" id="IPR034466">
    <property type="entry name" value="Methyltransferase_Class_B"/>
</dbReference>
<keyword evidence="4" id="KW-0949">S-adenosyl-L-methionine</keyword>
<dbReference type="Gene3D" id="3.80.30.20">
    <property type="entry name" value="tm_1862 like domain"/>
    <property type="match status" value="1"/>
</dbReference>
<dbReference type="Pfam" id="PF02310">
    <property type="entry name" value="B12-binding"/>
    <property type="match status" value="1"/>
</dbReference>
<evidence type="ECO:0000256" key="4">
    <source>
        <dbReference type="ARBA" id="ARBA00022691"/>
    </source>
</evidence>
<feature type="domain" description="Radical SAM core" evidence="9">
    <location>
        <begin position="185"/>
        <end position="399"/>
    </location>
</feature>
<dbReference type="PANTHER" id="PTHR43409">
    <property type="entry name" value="ANAEROBIC MAGNESIUM-PROTOPORPHYRIN IX MONOMETHYL ESTER CYCLASE-RELATED"/>
    <property type="match status" value="1"/>
</dbReference>
<dbReference type="EMBL" id="LQMQ01000016">
    <property type="protein sequence ID" value="KUO41720.1"/>
    <property type="molecule type" value="Genomic_DNA"/>
</dbReference>
<evidence type="ECO:0000259" key="9">
    <source>
        <dbReference type="PROSITE" id="PS51918"/>
    </source>
</evidence>
<dbReference type="PANTHER" id="PTHR43409:SF7">
    <property type="entry name" value="BLL1977 PROTEIN"/>
    <property type="match status" value="1"/>
</dbReference>
<evidence type="ECO:0000256" key="3">
    <source>
        <dbReference type="ARBA" id="ARBA00022679"/>
    </source>
</evidence>
<keyword evidence="7" id="KW-0411">Iron-sulfur</keyword>
<dbReference type="GO" id="GO:0031419">
    <property type="term" value="F:cobalamin binding"/>
    <property type="evidence" value="ECO:0007669"/>
    <property type="project" value="InterPro"/>
</dbReference>
<dbReference type="InterPro" id="IPR051198">
    <property type="entry name" value="BchE-like"/>
</dbReference>
<dbReference type="SUPFAM" id="SSF102114">
    <property type="entry name" value="Radical SAM enzymes"/>
    <property type="match status" value="1"/>
</dbReference>
<dbReference type="SFLD" id="SFLDS00029">
    <property type="entry name" value="Radical_SAM"/>
    <property type="match status" value="1"/>
</dbReference>
<dbReference type="PROSITE" id="PS51918">
    <property type="entry name" value="RADICAL_SAM"/>
    <property type="match status" value="1"/>
</dbReference>
<keyword evidence="6" id="KW-0408">Iron</keyword>
<dbReference type="SMART" id="SM00729">
    <property type="entry name" value="Elp3"/>
    <property type="match status" value="1"/>
</dbReference>
<dbReference type="Gene3D" id="3.40.50.280">
    <property type="entry name" value="Cobalamin-binding domain"/>
    <property type="match status" value="1"/>
</dbReference>
<accession>A0A147JYU4</accession>
<dbReference type="InterPro" id="IPR036724">
    <property type="entry name" value="Cobalamin-bd_sf"/>
</dbReference>
<evidence type="ECO:0000256" key="6">
    <source>
        <dbReference type="ARBA" id="ARBA00023004"/>
    </source>
</evidence>
<evidence type="ECO:0000313" key="11">
    <source>
        <dbReference type="Proteomes" id="UP000074294"/>
    </source>
</evidence>
<keyword evidence="3" id="KW-0808">Transferase</keyword>
<dbReference type="GO" id="GO:0046872">
    <property type="term" value="F:metal ion binding"/>
    <property type="evidence" value="ECO:0007669"/>
    <property type="project" value="UniProtKB-KW"/>
</dbReference>
<evidence type="ECO:0000313" key="10">
    <source>
        <dbReference type="EMBL" id="KUO41720.1"/>
    </source>
</evidence>
<evidence type="ECO:0000256" key="2">
    <source>
        <dbReference type="ARBA" id="ARBA00022603"/>
    </source>
</evidence>
<dbReference type="InterPro" id="IPR058240">
    <property type="entry name" value="rSAM_sf"/>
</dbReference>
<dbReference type="SFLD" id="SFLDG01082">
    <property type="entry name" value="B12-binding_domain_containing"/>
    <property type="match status" value="1"/>
</dbReference>
<name>A0A147JYU4_HADYE</name>
<sequence>MKVLLISPPTESAVTKVMETTGPPLGLAYLASMIKEEHDVKIVDAIAEGYAGDDLAKIMKSYDPDLVGITATTSMMPDAYETARIAKEINENVKVVLGGPHATFLPEVTLQECPYIDFIVRGEGEYTFKELVDAVERKRDLKNITGLSFRSDGKIINNPPRALAENIDDIPMPAYDLLPMKKYRAGKIEFATVITSRGCPFNCIFCSSSLQFGKKWRGHSVERTIEELSILRNEYNKREIEFLDDTFTMLKSRAIAIANEIRNEGLDITWTASSRVDTFSAEVAQAMKRAGAHTVYFGLESGSQRTLDFIGKGITPEKSECAVKNAKGVGLHALGSFVIGFPEERPEDVAKTIKFSQKVGVDLAQFTIATPYPGTRLWTYALKEKLLLTMNWRKFTTLDPVMKLKYLSPSQLSKALRTAYLRFYLRPKMLLLDLIRDKGFIFKKAMRFLANELVQRLK</sequence>
<comment type="cofactor">
    <cofactor evidence="1">
        <name>[4Fe-4S] cluster</name>
        <dbReference type="ChEBI" id="CHEBI:49883"/>
    </cofactor>
</comment>
<dbReference type="GO" id="GO:0003824">
    <property type="term" value="F:catalytic activity"/>
    <property type="evidence" value="ECO:0007669"/>
    <property type="project" value="InterPro"/>
</dbReference>
<gene>
    <name evidence="10" type="ORF">APZ16_04815</name>
</gene>
<dbReference type="CDD" id="cd02068">
    <property type="entry name" value="radical_SAM_B12_BD"/>
    <property type="match status" value="1"/>
</dbReference>
<evidence type="ECO:0000256" key="5">
    <source>
        <dbReference type="ARBA" id="ARBA00022723"/>
    </source>
</evidence>
<dbReference type="PROSITE" id="PS51332">
    <property type="entry name" value="B12_BINDING"/>
    <property type="match status" value="1"/>
</dbReference>
<dbReference type="InterPro" id="IPR007197">
    <property type="entry name" value="rSAM"/>
</dbReference>
<dbReference type="SFLD" id="SFLDG01123">
    <property type="entry name" value="methyltransferase_(Class_B)"/>
    <property type="match status" value="1"/>
</dbReference>
<evidence type="ECO:0000256" key="1">
    <source>
        <dbReference type="ARBA" id="ARBA00001966"/>
    </source>
</evidence>
<dbReference type="GO" id="GO:0051539">
    <property type="term" value="F:4 iron, 4 sulfur cluster binding"/>
    <property type="evidence" value="ECO:0007669"/>
    <property type="project" value="UniProtKB-KW"/>
</dbReference>
<comment type="caution">
    <text evidence="10">The sequence shown here is derived from an EMBL/GenBank/DDBJ whole genome shotgun (WGS) entry which is preliminary data.</text>
</comment>
<dbReference type="InterPro" id="IPR006638">
    <property type="entry name" value="Elp3/MiaA/NifB-like_rSAM"/>
</dbReference>
<reference evidence="10 11" key="1">
    <citation type="journal article" date="2016" name="Nat. Microbiol.">
        <title>Genomic inference of the metabolism of cosmopolitan subsurface Archaea, Hadesarchaea.</title>
        <authorList>
            <person name="Baker B.J."/>
            <person name="Saw J.H."/>
            <person name="Lind A.E."/>
            <person name="Lazar C.S."/>
            <person name="Hinrichs K.-U."/>
            <person name="Teske A.P."/>
            <person name="Ettema T.J."/>
        </authorList>
    </citation>
    <scope>NUCLEOTIDE SEQUENCE [LARGE SCALE GENOMIC DNA]</scope>
</reference>
<feature type="domain" description="B12-binding" evidence="8">
    <location>
        <begin position="10"/>
        <end position="142"/>
    </location>
</feature>
<dbReference type="AlphaFoldDB" id="A0A147JYU4"/>
<dbReference type="STRING" id="1776334.APZ16_04815"/>
<keyword evidence="5" id="KW-0479">Metal-binding</keyword>
<organism evidence="10 11">
    <name type="scientific">Hadarchaeum yellowstonense</name>
    <dbReference type="NCBI Taxonomy" id="1776334"/>
    <lineage>
        <taxon>Archaea</taxon>
        <taxon>Methanobacteriati</taxon>
        <taxon>Candidatus Hadarchaeota</taxon>
        <taxon>Candidatus Hadarchaeia</taxon>
        <taxon>Candidatus Hadarchaeales</taxon>
        <taxon>Candidatus Hadarchaeaceae</taxon>
        <taxon>Candidatus Hadarchaeum</taxon>
    </lineage>
</organism>
<dbReference type="SUPFAM" id="SSF52242">
    <property type="entry name" value="Cobalamin (vitamin B12)-binding domain"/>
    <property type="match status" value="1"/>
</dbReference>